<protein>
    <submittedName>
        <fullName evidence="1">Uncharacterized protein</fullName>
    </submittedName>
</protein>
<organism evidence="1">
    <name type="scientific">Oryza sativa subsp. japonica</name>
    <name type="common">Rice</name>
    <dbReference type="NCBI Taxonomy" id="39947"/>
    <lineage>
        <taxon>Eukaryota</taxon>
        <taxon>Viridiplantae</taxon>
        <taxon>Streptophyta</taxon>
        <taxon>Embryophyta</taxon>
        <taxon>Tracheophyta</taxon>
        <taxon>Spermatophyta</taxon>
        <taxon>Magnoliopsida</taxon>
        <taxon>Liliopsida</taxon>
        <taxon>Poales</taxon>
        <taxon>Poaceae</taxon>
        <taxon>BOP clade</taxon>
        <taxon>Oryzoideae</taxon>
        <taxon>Oryzeae</taxon>
        <taxon>Oryzinae</taxon>
        <taxon>Oryza</taxon>
        <taxon>Oryza sativa</taxon>
    </lineage>
</organism>
<sequence>MEEAAITVEMEGGIEKMSSRGLEMAAVSSLPSRELHLHRRCSCLHASSGSAAFPKRRRALSLIGRRLQYPHQGRDGGGLVAAFARAIALPPLQPPPRKPSLATISIAEKKHGIRKEDAINILEVTPAHHPHHRGLFRAPSP</sequence>
<gene>
    <name evidence="1" type="ORF">OsJ_17503</name>
</gene>
<accession>A0A8J8Y5B2</accession>
<dbReference type="AlphaFoldDB" id="A0A8J8Y5B2"/>
<reference evidence="1" key="2">
    <citation type="submission" date="2008-12" db="EMBL/GenBank/DDBJ databases">
        <title>Improved gene annotation of the rice (Oryza sativa) genomes.</title>
        <authorList>
            <person name="Wang J."/>
            <person name="Li R."/>
            <person name="Fan W."/>
            <person name="Huang Q."/>
            <person name="Zhang J."/>
            <person name="Zhou Y."/>
            <person name="Hu Y."/>
            <person name="Zi S."/>
            <person name="Li J."/>
            <person name="Ni P."/>
            <person name="Zheng H."/>
            <person name="Zhang Y."/>
            <person name="Zhao M."/>
            <person name="Hao Q."/>
            <person name="McDermott J."/>
            <person name="Samudrala R."/>
            <person name="Kristiansen K."/>
            <person name="Wong G.K.-S."/>
        </authorList>
    </citation>
    <scope>NUCLEOTIDE SEQUENCE</scope>
</reference>
<evidence type="ECO:0000313" key="1">
    <source>
        <dbReference type="EMBL" id="EEE62700.1"/>
    </source>
</evidence>
<dbReference type="Proteomes" id="UP000007752">
    <property type="component" value="Chromosome 5"/>
</dbReference>
<proteinExistence type="predicted"/>
<reference evidence="1" key="1">
    <citation type="journal article" date="2005" name="PLoS Biol.">
        <title>The genomes of Oryza sativa: a history of duplications.</title>
        <authorList>
            <person name="Yu J."/>
            <person name="Wang J."/>
            <person name="Lin W."/>
            <person name="Li S."/>
            <person name="Li H."/>
            <person name="Zhou J."/>
            <person name="Ni P."/>
            <person name="Dong W."/>
            <person name="Hu S."/>
            <person name="Zeng C."/>
            <person name="Zhang J."/>
            <person name="Zhang Y."/>
            <person name="Li R."/>
            <person name="Xu Z."/>
            <person name="Li S."/>
            <person name="Li X."/>
            <person name="Zheng H."/>
            <person name="Cong L."/>
            <person name="Lin L."/>
            <person name="Yin J."/>
            <person name="Geng J."/>
            <person name="Li G."/>
            <person name="Shi J."/>
            <person name="Liu J."/>
            <person name="Lv H."/>
            <person name="Li J."/>
            <person name="Wang J."/>
            <person name="Deng Y."/>
            <person name="Ran L."/>
            <person name="Shi X."/>
            <person name="Wang X."/>
            <person name="Wu Q."/>
            <person name="Li C."/>
            <person name="Ren X."/>
            <person name="Wang J."/>
            <person name="Wang X."/>
            <person name="Li D."/>
            <person name="Liu D."/>
            <person name="Zhang X."/>
            <person name="Ji Z."/>
            <person name="Zhao W."/>
            <person name="Sun Y."/>
            <person name="Zhang Z."/>
            <person name="Bao J."/>
            <person name="Han Y."/>
            <person name="Dong L."/>
            <person name="Ji J."/>
            <person name="Chen P."/>
            <person name="Wu S."/>
            <person name="Liu J."/>
            <person name="Xiao Y."/>
            <person name="Bu D."/>
            <person name="Tan J."/>
            <person name="Yang L."/>
            <person name="Ye C."/>
            <person name="Zhang J."/>
            <person name="Xu J."/>
            <person name="Zhou Y."/>
            <person name="Yu Y."/>
            <person name="Zhang B."/>
            <person name="Zhuang S."/>
            <person name="Wei H."/>
            <person name="Liu B."/>
            <person name="Lei M."/>
            <person name="Yu H."/>
            <person name="Li Y."/>
            <person name="Xu H."/>
            <person name="Wei S."/>
            <person name="He X."/>
            <person name="Fang L."/>
            <person name="Zhang Z."/>
            <person name="Zhang Y."/>
            <person name="Huang X."/>
            <person name="Su Z."/>
            <person name="Tong W."/>
            <person name="Li J."/>
            <person name="Tong Z."/>
            <person name="Li S."/>
            <person name="Ye J."/>
            <person name="Wang L."/>
            <person name="Fang L."/>
            <person name="Lei T."/>
            <person name="Chen C."/>
            <person name="Chen H."/>
            <person name="Xu Z."/>
            <person name="Li H."/>
            <person name="Huang H."/>
            <person name="Zhang F."/>
            <person name="Xu H."/>
            <person name="Li N."/>
            <person name="Zhao C."/>
            <person name="Li S."/>
            <person name="Dong L."/>
            <person name="Huang Y."/>
            <person name="Li L."/>
            <person name="Xi Y."/>
            <person name="Qi Q."/>
            <person name="Li W."/>
            <person name="Zhang B."/>
            <person name="Hu W."/>
            <person name="Zhang Y."/>
            <person name="Tian X."/>
            <person name="Jiao Y."/>
            <person name="Liang X."/>
            <person name="Jin J."/>
            <person name="Gao L."/>
            <person name="Zheng W."/>
            <person name="Hao B."/>
            <person name="Liu S."/>
            <person name="Wang W."/>
            <person name="Yuan L."/>
            <person name="Cao M."/>
            <person name="McDermott J."/>
            <person name="Samudrala R."/>
            <person name="Wang J."/>
            <person name="Wong G.K."/>
            <person name="Yang H."/>
        </authorList>
    </citation>
    <scope>NUCLEOTIDE SEQUENCE [LARGE SCALE GENOMIC DNA]</scope>
</reference>
<dbReference type="EMBL" id="CM000142">
    <property type="protein sequence ID" value="EEE62700.1"/>
    <property type="molecule type" value="Genomic_DNA"/>
</dbReference>
<name>A0A8J8Y5B2_ORYSJ</name>